<dbReference type="AlphaFoldDB" id="A0A6I4MJ67"/>
<reference evidence="2" key="1">
    <citation type="submission" date="2019-12" db="EMBL/GenBank/DDBJ databases">
        <title>Actinomadura physcomitrii sp. nov., a novel actinomycete isolated from moss [Physcomitrium sphaericum (Ludw) Fuernr].</title>
        <authorList>
            <person name="Zhuang X."/>
        </authorList>
    </citation>
    <scope>NUCLEOTIDE SEQUENCE [LARGE SCALE GENOMIC DNA]</scope>
    <source>
        <strain evidence="2">LD22</strain>
    </source>
</reference>
<feature type="region of interest" description="Disordered" evidence="1">
    <location>
        <begin position="36"/>
        <end position="85"/>
    </location>
</feature>
<protein>
    <submittedName>
        <fullName evidence="2">Uncharacterized protein</fullName>
    </submittedName>
</protein>
<dbReference type="PROSITE" id="PS51257">
    <property type="entry name" value="PROKAR_LIPOPROTEIN"/>
    <property type="match status" value="1"/>
</dbReference>
<dbReference type="Proteomes" id="UP000462055">
    <property type="component" value="Unassembled WGS sequence"/>
</dbReference>
<proteinExistence type="predicted"/>
<evidence type="ECO:0000256" key="1">
    <source>
        <dbReference type="SAM" id="MobiDB-lite"/>
    </source>
</evidence>
<dbReference type="EMBL" id="WBMS02000042">
    <property type="protein sequence ID" value="MWA05862.1"/>
    <property type="molecule type" value="Genomic_DNA"/>
</dbReference>
<feature type="compositionally biased region" description="Low complexity" evidence="1">
    <location>
        <begin position="36"/>
        <end position="67"/>
    </location>
</feature>
<organism evidence="2 3">
    <name type="scientific">Actinomadura physcomitrii</name>
    <dbReference type="NCBI Taxonomy" id="2650748"/>
    <lineage>
        <taxon>Bacteria</taxon>
        <taxon>Bacillati</taxon>
        <taxon>Actinomycetota</taxon>
        <taxon>Actinomycetes</taxon>
        <taxon>Streptosporangiales</taxon>
        <taxon>Thermomonosporaceae</taxon>
        <taxon>Actinomadura</taxon>
    </lineage>
</organism>
<comment type="caution">
    <text evidence="2">The sequence shown here is derived from an EMBL/GenBank/DDBJ whole genome shotgun (WGS) entry which is preliminary data.</text>
</comment>
<evidence type="ECO:0000313" key="3">
    <source>
        <dbReference type="Proteomes" id="UP000462055"/>
    </source>
</evidence>
<accession>A0A6I4MJ67</accession>
<name>A0A6I4MJ67_9ACTN</name>
<gene>
    <name evidence="2" type="ORF">F8568_037010</name>
</gene>
<dbReference type="RefSeq" id="WP_151598281.1">
    <property type="nucleotide sequence ID" value="NZ_WBMS02000042.1"/>
</dbReference>
<keyword evidence="3" id="KW-1185">Reference proteome</keyword>
<sequence length="170" mass="17217">MLSPRGVFVVIVAVSAALVSGCGSGGGGGHTNVAASAPATVPSTPAGSAATSSEPSVTPSTASSAPAQGGECPRDQIPLPDNATIKSETHSGVAGVPCLQYSITMRIGDARAAWENTQTKAKAAGYEVEADKEPVAYVLEAKDNESSPWSTITYTFGEGEVQILAEQRHS</sequence>
<evidence type="ECO:0000313" key="2">
    <source>
        <dbReference type="EMBL" id="MWA05862.1"/>
    </source>
</evidence>